<dbReference type="SFLD" id="SFLDS00001">
    <property type="entry name" value="Enolase"/>
    <property type="match status" value="1"/>
</dbReference>
<dbReference type="InterPro" id="IPR029017">
    <property type="entry name" value="Enolase-like_N"/>
</dbReference>
<gene>
    <name evidence="7" type="ORF">MSZNOR_4799</name>
</gene>
<dbReference type="InterPro" id="IPR013342">
    <property type="entry name" value="Mandelate_racemase_C"/>
</dbReference>
<keyword evidence="2 5" id="KW-0479">Metal-binding</keyword>
<evidence type="ECO:0000313" key="7">
    <source>
        <dbReference type="EMBL" id="CAI8967358.1"/>
    </source>
</evidence>
<dbReference type="InterPro" id="IPR034603">
    <property type="entry name" value="Dipeptide_epimerase"/>
</dbReference>
<evidence type="ECO:0000259" key="6">
    <source>
        <dbReference type="SMART" id="SM00922"/>
    </source>
</evidence>
<dbReference type="RefSeq" id="WP_317963551.1">
    <property type="nucleotide sequence ID" value="NZ_OX458333.1"/>
</dbReference>
<evidence type="ECO:0000256" key="5">
    <source>
        <dbReference type="RuleBase" id="RU366006"/>
    </source>
</evidence>
<name>A0ABN8X9Z0_9GAMM</name>
<dbReference type="InterPro" id="IPR036849">
    <property type="entry name" value="Enolase-like_C_sf"/>
</dbReference>
<dbReference type="SMART" id="SM00922">
    <property type="entry name" value="MR_MLE"/>
    <property type="match status" value="1"/>
</dbReference>
<evidence type="ECO:0000313" key="8">
    <source>
        <dbReference type="Proteomes" id="UP001162030"/>
    </source>
</evidence>
<dbReference type="EMBL" id="OX458333">
    <property type="protein sequence ID" value="CAI8967358.1"/>
    <property type="molecule type" value="Genomic_DNA"/>
</dbReference>
<dbReference type="Proteomes" id="UP001162030">
    <property type="component" value="Chromosome"/>
</dbReference>
<comment type="similarity">
    <text evidence="1 5">Belongs to the mandelate racemase/muconate lactonizing enzyme family.</text>
</comment>
<reference evidence="7 8" key="1">
    <citation type="submission" date="2023-03" db="EMBL/GenBank/DDBJ databases">
        <authorList>
            <person name="Pearce D."/>
        </authorList>
    </citation>
    <scope>NUCLEOTIDE SEQUENCE [LARGE SCALE GENOMIC DNA]</scope>
    <source>
        <strain evidence="7">Msz</strain>
    </source>
</reference>
<keyword evidence="4 5" id="KW-0413">Isomerase</keyword>
<dbReference type="GO" id="GO:0016853">
    <property type="term" value="F:isomerase activity"/>
    <property type="evidence" value="ECO:0007669"/>
    <property type="project" value="UniProtKB-KW"/>
</dbReference>
<feature type="domain" description="Mandelate racemase/muconate lactonizing enzyme C-terminal" evidence="6">
    <location>
        <begin position="145"/>
        <end position="242"/>
    </location>
</feature>
<organism evidence="7 8">
    <name type="scientific">Methylocaldum szegediense</name>
    <dbReference type="NCBI Taxonomy" id="73780"/>
    <lineage>
        <taxon>Bacteria</taxon>
        <taxon>Pseudomonadati</taxon>
        <taxon>Pseudomonadota</taxon>
        <taxon>Gammaproteobacteria</taxon>
        <taxon>Methylococcales</taxon>
        <taxon>Methylococcaceae</taxon>
        <taxon>Methylocaldum</taxon>
    </lineage>
</organism>
<evidence type="ECO:0000256" key="2">
    <source>
        <dbReference type="ARBA" id="ARBA00022723"/>
    </source>
</evidence>
<dbReference type="PANTHER" id="PTHR48073:SF2">
    <property type="entry name" value="O-SUCCINYLBENZOATE SYNTHASE"/>
    <property type="match status" value="1"/>
</dbReference>
<dbReference type="Pfam" id="PF02746">
    <property type="entry name" value="MR_MLE_N"/>
    <property type="match status" value="1"/>
</dbReference>
<dbReference type="PANTHER" id="PTHR48073">
    <property type="entry name" value="O-SUCCINYLBENZOATE SYNTHASE-RELATED"/>
    <property type="match status" value="1"/>
</dbReference>
<dbReference type="Pfam" id="PF13378">
    <property type="entry name" value="MR_MLE_C"/>
    <property type="match status" value="1"/>
</dbReference>
<dbReference type="SUPFAM" id="SSF51604">
    <property type="entry name" value="Enolase C-terminal domain-like"/>
    <property type="match status" value="1"/>
</dbReference>
<dbReference type="SUPFAM" id="SSF54826">
    <property type="entry name" value="Enolase N-terminal domain-like"/>
    <property type="match status" value="1"/>
</dbReference>
<dbReference type="InterPro" id="IPR029065">
    <property type="entry name" value="Enolase_C-like"/>
</dbReference>
<evidence type="ECO:0000256" key="1">
    <source>
        <dbReference type="ARBA" id="ARBA00008031"/>
    </source>
</evidence>
<protein>
    <recommendedName>
        <fullName evidence="5">Dipeptide epimerase</fullName>
        <ecNumber evidence="5">5.1.1.-</ecNumber>
    </recommendedName>
</protein>
<comment type="cofactor">
    <cofactor evidence="5">
        <name>Mg(2+)</name>
        <dbReference type="ChEBI" id="CHEBI:18420"/>
    </cofactor>
    <text evidence="5">Binds 1 Mg(2+) ion per subunit.</text>
</comment>
<evidence type="ECO:0000256" key="3">
    <source>
        <dbReference type="ARBA" id="ARBA00022842"/>
    </source>
</evidence>
<dbReference type="Gene3D" id="3.20.20.120">
    <property type="entry name" value="Enolase-like C-terminal domain"/>
    <property type="match status" value="1"/>
</dbReference>
<accession>A0ABN8X9Z0</accession>
<evidence type="ECO:0000256" key="4">
    <source>
        <dbReference type="ARBA" id="ARBA00023235"/>
    </source>
</evidence>
<dbReference type="CDD" id="cd03319">
    <property type="entry name" value="L-Ala-DL-Glu_epimerase"/>
    <property type="match status" value="1"/>
</dbReference>
<dbReference type="Gene3D" id="3.30.390.10">
    <property type="entry name" value="Enolase-like, N-terminal domain"/>
    <property type="match status" value="1"/>
</dbReference>
<dbReference type="InterPro" id="IPR013341">
    <property type="entry name" value="Mandelate_racemase_N_dom"/>
</dbReference>
<proteinExistence type="inferred from homology"/>
<keyword evidence="8" id="KW-1185">Reference proteome</keyword>
<sequence length="359" mass="38348">MKSANLEIRRIEIHKLDVPLIAPFTIASSRLDHVRNLAVQITLSDGAVGWGETPTLPPVTAEDQATAFDALTREASSLVGQAAGEWRRIAAELLERIPGLPSVRAGIEMASMDALAHSCGIPLFHFFGGFQNRLATDITIPICAADEAEALARRYREEGFEILKVKIGLDRSDDIARLLAIKRGHPGCRLILDANAGYTAEEVLILLRELRQAGIEPNLLEQPVAREDWDGLGKLAREAGMPVAAGESCRTPEDALRIVTHRLAQVINIKLAKCGVVQALDIAAIARAGGVALMIGGMVETHLAMGFSAHFAAGLGGFQWVDLDTPMLLADDPVEGGCKPVGPHYLLDPGTAGHGGHLT</sequence>
<keyword evidence="3 5" id="KW-0460">Magnesium</keyword>
<dbReference type="EC" id="5.1.1.-" evidence="5"/>